<feature type="region of interest" description="Disordered" evidence="1">
    <location>
        <begin position="1"/>
        <end position="22"/>
    </location>
</feature>
<gene>
    <name evidence="2" type="ORF">WJX73_004848</name>
</gene>
<dbReference type="Proteomes" id="UP001465755">
    <property type="component" value="Unassembled WGS sequence"/>
</dbReference>
<keyword evidence="3" id="KW-1185">Reference proteome</keyword>
<feature type="compositionally biased region" description="Polar residues" evidence="1">
    <location>
        <begin position="7"/>
        <end position="22"/>
    </location>
</feature>
<sequence length="212" mass="22715">MQAFGESVTQSSARPAGSPTFSNFSSASVEFLRDSSTDSFELPAAPSDHRGFGSAEFSRSLARSQFLIPEASFSWTHQDWQPSWQPGPRESVSRPFAGLAAPGKQSPVEAGKERSTPSCTPCKAALAGMPLQQSPEVLRGNPATQAALVTTGSSMITPHKRTVKTVEERKAHRLAKNRAPAASSKRKREAAQKVQQQHGLHELFGAGMRGAT</sequence>
<organism evidence="2 3">
    <name type="scientific">Symbiochloris irregularis</name>
    <dbReference type="NCBI Taxonomy" id="706552"/>
    <lineage>
        <taxon>Eukaryota</taxon>
        <taxon>Viridiplantae</taxon>
        <taxon>Chlorophyta</taxon>
        <taxon>core chlorophytes</taxon>
        <taxon>Trebouxiophyceae</taxon>
        <taxon>Trebouxiales</taxon>
        <taxon>Trebouxiaceae</taxon>
        <taxon>Symbiochloris</taxon>
    </lineage>
</organism>
<reference evidence="2 3" key="1">
    <citation type="journal article" date="2024" name="Nat. Commun.">
        <title>Phylogenomics reveals the evolutionary origins of lichenization in chlorophyte algae.</title>
        <authorList>
            <person name="Puginier C."/>
            <person name="Libourel C."/>
            <person name="Otte J."/>
            <person name="Skaloud P."/>
            <person name="Haon M."/>
            <person name="Grisel S."/>
            <person name="Petersen M."/>
            <person name="Berrin J.G."/>
            <person name="Delaux P.M."/>
            <person name="Dal Grande F."/>
            <person name="Keller J."/>
        </authorList>
    </citation>
    <scope>NUCLEOTIDE SEQUENCE [LARGE SCALE GENOMIC DNA]</scope>
    <source>
        <strain evidence="2 3">SAG 2036</strain>
    </source>
</reference>
<feature type="region of interest" description="Disordered" evidence="1">
    <location>
        <begin position="162"/>
        <end position="212"/>
    </location>
</feature>
<evidence type="ECO:0008006" key="4">
    <source>
        <dbReference type="Google" id="ProtNLM"/>
    </source>
</evidence>
<evidence type="ECO:0000256" key="1">
    <source>
        <dbReference type="SAM" id="MobiDB-lite"/>
    </source>
</evidence>
<evidence type="ECO:0000313" key="3">
    <source>
        <dbReference type="Proteomes" id="UP001465755"/>
    </source>
</evidence>
<feature type="region of interest" description="Disordered" evidence="1">
    <location>
        <begin position="77"/>
        <end position="121"/>
    </location>
</feature>
<comment type="caution">
    <text evidence="2">The sequence shown here is derived from an EMBL/GenBank/DDBJ whole genome shotgun (WGS) entry which is preliminary data.</text>
</comment>
<dbReference type="EMBL" id="JALJOQ010000065">
    <property type="protein sequence ID" value="KAK9802907.1"/>
    <property type="molecule type" value="Genomic_DNA"/>
</dbReference>
<accession>A0AAW1P0L3</accession>
<proteinExistence type="predicted"/>
<evidence type="ECO:0000313" key="2">
    <source>
        <dbReference type="EMBL" id="KAK9802907.1"/>
    </source>
</evidence>
<name>A0AAW1P0L3_9CHLO</name>
<protein>
    <recommendedName>
        <fullName evidence="4">BZIP domain-containing protein</fullName>
    </recommendedName>
</protein>
<dbReference type="AlphaFoldDB" id="A0AAW1P0L3"/>